<name>A0AAV1AUZ4_VICFA</name>
<reference evidence="2 3" key="1">
    <citation type="submission" date="2023-01" db="EMBL/GenBank/DDBJ databases">
        <authorList>
            <person name="Kreplak J."/>
        </authorList>
    </citation>
    <scope>NUCLEOTIDE SEQUENCE [LARGE SCALE GENOMIC DNA]</scope>
</reference>
<feature type="transmembrane region" description="Helical" evidence="1">
    <location>
        <begin position="51"/>
        <end position="74"/>
    </location>
</feature>
<gene>
    <name evidence="2" type="ORF">VFH_V064560</name>
</gene>
<keyword evidence="1" id="KW-1133">Transmembrane helix</keyword>
<evidence type="ECO:0000313" key="3">
    <source>
        <dbReference type="Proteomes" id="UP001157006"/>
    </source>
</evidence>
<keyword evidence="1" id="KW-0472">Membrane</keyword>
<keyword evidence="1" id="KW-0812">Transmembrane</keyword>
<evidence type="ECO:0000313" key="2">
    <source>
        <dbReference type="EMBL" id="CAI8613078.1"/>
    </source>
</evidence>
<protein>
    <submittedName>
        <fullName evidence="2">Uncharacterized protein</fullName>
    </submittedName>
</protein>
<dbReference type="Proteomes" id="UP001157006">
    <property type="component" value="Chromosome 5"/>
</dbReference>
<dbReference type="AlphaFoldDB" id="A0AAV1AUZ4"/>
<organism evidence="2 3">
    <name type="scientific">Vicia faba</name>
    <name type="common">Broad bean</name>
    <name type="synonym">Faba vulgaris</name>
    <dbReference type="NCBI Taxonomy" id="3906"/>
    <lineage>
        <taxon>Eukaryota</taxon>
        <taxon>Viridiplantae</taxon>
        <taxon>Streptophyta</taxon>
        <taxon>Embryophyta</taxon>
        <taxon>Tracheophyta</taxon>
        <taxon>Spermatophyta</taxon>
        <taxon>Magnoliopsida</taxon>
        <taxon>eudicotyledons</taxon>
        <taxon>Gunneridae</taxon>
        <taxon>Pentapetalae</taxon>
        <taxon>rosids</taxon>
        <taxon>fabids</taxon>
        <taxon>Fabales</taxon>
        <taxon>Fabaceae</taxon>
        <taxon>Papilionoideae</taxon>
        <taxon>50 kb inversion clade</taxon>
        <taxon>NPAAA clade</taxon>
        <taxon>Hologalegina</taxon>
        <taxon>IRL clade</taxon>
        <taxon>Fabeae</taxon>
        <taxon>Vicia</taxon>
    </lineage>
</organism>
<keyword evidence="3" id="KW-1185">Reference proteome</keyword>
<proteinExistence type="predicted"/>
<dbReference type="EMBL" id="OX451740">
    <property type="protein sequence ID" value="CAI8613078.1"/>
    <property type="molecule type" value="Genomic_DNA"/>
</dbReference>
<accession>A0AAV1AUZ4</accession>
<sequence length="113" mass="13384">MIEAWRHRRWHRNQSALHGGCALMRVHQQIHDQWEGTIGGDANKFFDPNSLFFKFVCVNCVVDVVVLIEPYILVYELVKNYYCAYQVFDEWSPQNFFFLLASLLTLDLFLFSC</sequence>
<feature type="transmembrane region" description="Helical" evidence="1">
    <location>
        <begin position="94"/>
        <end position="111"/>
    </location>
</feature>
<evidence type="ECO:0000256" key="1">
    <source>
        <dbReference type="SAM" id="Phobius"/>
    </source>
</evidence>